<dbReference type="Proteomes" id="UP001190700">
    <property type="component" value="Unassembled WGS sequence"/>
</dbReference>
<dbReference type="PROSITE" id="PS52035">
    <property type="entry name" value="PEPTIDASE_M14"/>
    <property type="match status" value="1"/>
</dbReference>
<sequence length="871" mass="94735">MCSEAVGNRLQTPTPAAGPAAPMVVEGGHHRRDPAERDAHAILSCHKLSAVQPASVSKAATSVRTVCTLISNHASIDFISAALKALQVLVPCMTPESAATTLRLTGGLMSLVTYLRQHQQEPEVIMQTARLLAYVGLSSSAAETIVKLEPDGGALLLALLGLFSSEASVVTPLVQLVVALLRHERSSAALGRLSSLVPMLRDIMLFHAQTAGWDAVDATLKALKLAVKLRGTYLPGGLQARVLENVLVELPEADKWWELPMATAVEDPLDDYVERCCFPEQYPNGILPPSASPPLDVRQESRAVDVRGAPASNCTPPEALSCTQMEATVARGAAEQVPARSAQLVPQAMERQMRRIMEPQLLINQVVYDRNLAYATGGRPPSEQAAKQPKQELAPLSFESRFESANLCRAVWVYPNEYDLVLSADMNDGDMRTQWFYFAVSGGQPEQLYRFNLINHGKKESLFNDAMRPLVYSAATGRWERAGEEVGYYPSPYFTPPKPSYTGTAGARKGPAPSTKASKWNILRGADKSEGSGFYSLHFAYRMKSSGPHFFAMCFPYPYTQLQQELEELCSLVPPTPSDPLPPYHSILRRSLLATTLAGHRCDLLTVTSFKCPPSVMASRKRVVISARVHPGESNASWIMKGVTEFLLSSAPEAALLREKCVFKLIPMLNPDGVVHGSYRCSLAGVDLNRCWARPLKHKHPTISAAKRVLKKASASSKLALFCDLHGHSLKRDAFFHGCDMADGACNCGANGQLGHCRCRQRVRVLPMLVARRSPHFCLSSCSFTMDQSKASAGRVVVARELGVVNSFTLEASLAGPAGTGAHFTTRDLEELGKSVCLALLDLCTGDLSKLMEEVVLPSDPTVMKFAKDDD</sequence>
<feature type="region of interest" description="Disordered" evidence="4">
    <location>
        <begin position="1"/>
        <end position="33"/>
    </location>
</feature>
<evidence type="ECO:0000256" key="2">
    <source>
        <dbReference type="ARBA" id="ARBA00005988"/>
    </source>
</evidence>
<accession>A0AAE0L1X9</accession>
<dbReference type="Pfam" id="PF00246">
    <property type="entry name" value="Peptidase_M14"/>
    <property type="match status" value="1"/>
</dbReference>
<feature type="domain" description="Peptidase M14" evidence="5">
    <location>
        <begin position="555"/>
        <end position="844"/>
    </location>
</feature>
<evidence type="ECO:0000313" key="6">
    <source>
        <dbReference type="EMBL" id="KAK3269116.1"/>
    </source>
</evidence>
<feature type="compositionally biased region" description="Low complexity" evidence="4">
    <location>
        <begin position="12"/>
        <end position="22"/>
    </location>
</feature>
<evidence type="ECO:0000313" key="7">
    <source>
        <dbReference type="Proteomes" id="UP001190700"/>
    </source>
</evidence>
<evidence type="ECO:0000259" key="5">
    <source>
        <dbReference type="PROSITE" id="PS52035"/>
    </source>
</evidence>
<keyword evidence="7" id="KW-1185">Reference proteome</keyword>
<dbReference type="SUPFAM" id="SSF53187">
    <property type="entry name" value="Zn-dependent exopeptidases"/>
    <property type="match status" value="1"/>
</dbReference>
<name>A0AAE0L1X9_9CHLO</name>
<dbReference type="PANTHER" id="PTHR12756">
    <property type="entry name" value="CYTOSOLIC CARBOXYPEPTIDASE"/>
    <property type="match status" value="1"/>
</dbReference>
<dbReference type="GO" id="GO:0008270">
    <property type="term" value="F:zinc ion binding"/>
    <property type="evidence" value="ECO:0007669"/>
    <property type="project" value="InterPro"/>
</dbReference>
<gene>
    <name evidence="6" type="ORF">CYMTET_22420</name>
</gene>
<comment type="cofactor">
    <cofactor evidence="1">
        <name>Zn(2+)</name>
        <dbReference type="ChEBI" id="CHEBI:29105"/>
    </cofactor>
</comment>
<feature type="active site" description="Proton donor/acceptor" evidence="3">
    <location>
        <position position="811"/>
    </location>
</feature>
<dbReference type="GO" id="GO:0004181">
    <property type="term" value="F:metallocarboxypeptidase activity"/>
    <property type="evidence" value="ECO:0007669"/>
    <property type="project" value="InterPro"/>
</dbReference>
<dbReference type="Pfam" id="PF18027">
    <property type="entry name" value="Pepdidase_M14_N"/>
    <property type="match status" value="1"/>
</dbReference>
<dbReference type="InterPro" id="IPR040626">
    <property type="entry name" value="Pepdidase_M14_N"/>
</dbReference>
<evidence type="ECO:0000256" key="3">
    <source>
        <dbReference type="PROSITE-ProRule" id="PRU01379"/>
    </source>
</evidence>
<dbReference type="Gene3D" id="2.60.40.3120">
    <property type="match status" value="1"/>
</dbReference>
<proteinExistence type="inferred from homology"/>
<dbReference type="EMBL" id="LGRX02011235">
    <property type="protein sequence ID" value="KAK3269116.1"/>
    <property type="molecule type" value="Genomic_DNA"/>
</dbReference>
<dbReference type="SUPFAM" id="SSF48371">
    <property type="entry name" value="ARM repeat"/>
    <property type="match status" value="1"/>
</dbReference>
<dbReference type="GO" id="GO:0006508">
    <property type="term" value="P:proteolysis"/>
    <property type="evidence" value="ECO:0007669"/>
    <property type="project" value="InterPro"/>
</dbReference>
<dbReference type="AlphaFoldDB" id="A0AAE0L1X9"/>
<dbReference type="InterPro" id="IPR000834">
    <property type="entry name" value="Peptidase_M14"/>
</dbReference>
<protein>
    <recommendedName>
        <fullName evidence="5">Peptidase M14 domain-containing protein</fullName>
    </recommendedName>
</protein>
<organism evidence="6 7">
    <name type="scientific">Cymbomonas tetramitiformis</name>
    <dbReference type="NCBI Taxonomy" id="36881"/>
    <lineage>
        <taxon>Eukaryota</taxon>
        <taxon>Viridiplantae</taxon>
        <taxon>Chlorophyta</taxon>
        <taxon>Pyramimonadophyceae</taxon>
        <taxon>Pyramimonadales</taxon>
        <taxon>Pyramimonadaceae</taxon>
        <taxon>Cymbomonas</taxon>
    </lineage>
</organism>
<comment type="caution">
    <text evidence="6">The sequence shown here is derived from an EMBL/GenBank/DDBJ whole genome shotgun (WGS) entry which is preliminary data.</text>
</comment>
<reference evidence="6 7" key="1">
    <citation type="journal article" date="2015" name="Genome Biol. Evol.">
        <title>Comparative Genomics of a Bacterivorous Green Alga Reveals Evolutionary Causalities and Consequences of Phago-Mixotrophic Mode of Nutrition.</title>
        <authorList>
            <person name="Burns J.A."/>
            <person name="Paasch A."/>
            <person name="Narechania A."/>
            <person name="Kim E."/>
        </authorList>
    </citation>
    <scope>NUCLEOTIDE SEQUENCE [LARGE SCALE GENOMIC DNA]</scope>
    <source>
        <strain evidence="6 7">PLY_AMNH</strain>
    </source>
</reference>
<evidence type="ECO:0000256" key="4">
    <source>
        <dbReference type="SAM" id="MobiDB-lite"/>
    </source>
</evidence>
<dbReference type="InterPro" id="IPR016024">
    <property type="entry name" value="ARM-type_fold"/>
</dbReference>
<evidence type="ECO:0000256" key="1">
    <source>
        <dbReference type="ARBA" id="ARBA00001947"/>
    </source>
</evidence>
<dbReference type="InterPro" id="IPR050821">
    <property type="entry name" value="Cytosolic_carboxypeptidase"/>
</dbReference>
<dbReference type="Gene3D" id="3.40.630.10">
    <property type="entry name" value="Zn peptidases"/>
    <property type="match status" value="1"/>
</dbReference>
<comment type="similarity">
    <text evidence="2 3">Belongs to the peptidase M14 family.</text>
</comment>
<dbReference type="PANTHER" id="PTHR12756:SF11">
    <property type="entry name" value="CYTOSOLIC CARBOXYPEPTIDASE 1"/>
    <property type="match status" value="1"/>
</dbReference>